<dbReference type="EMBL" id="JAUCGM010000553">
    <property type="protein sequence ID" value="MDM8563285.1"/>
    <property type="molecule type" value="Genomic_DNA"/>
</dbReference>
<keyword evidence="2" id="KW-1185">Reference proteome</keyword>
<gene>
    <name evidence="1" type="ORF">QUF54_08020</name>
</gene>
<proteinExistence type="predicted"/>
<evidence type="ECO:0000313" key="1">
    <source>
        <dbReference type="EMBL" id="MDM8563285.1"/>
    </source>
</evidence>
<dbReference type="Proteomes" id="UP001171945">
    <property type="component" value="Unassembled WGS sequence"/>
</dbReference>
<sequence>MMNLKERELSNQLFTTLKQQFPEIDLVEIVENQVQADSIRVRMIMPEDEDKEIEMREKASEISTDILLDYGYHILISSASRAEQA</sequence>
<protein>
    <submittedName>
        <fullName evidence="1">Uncharacterized protein</fullName>
    </submittedName>
</protein>
<name>A0ABT7VUL9_9GAMM</name>
<accession>A0ABT7VUL9</accession>
<comment type="caution">
    <text evidence="1">The sequence shown here is derived from an EMBL/GenBank/DDBJ whole genome shotgun (WGS) entry which is preliminary data.</text>
</comment>
<evidence type="ECO:0000313" key="2">
    <source>
        <dbReference type="Proteomes" id="UP001171945"/>
    </source>
</evidence>
<organism evidence="1 2">
    <name type="scientific">Candidatus Marithioploca araucensis</name>
    <dbReference type="NCBI Taxonomy" id="70273"/>
    <lineage>
        <taxon>Bacteria</taxon>
        <taxon>Pseudomonadati</taxon>
        <taxon>Pseudomonadota</taxon>
        <taxon>Gammaproteobacteria</taxon>
        <taxon>Thiotrichales</taxon>
        <taxon>Thiotrichaceae</taxon>
        <taxon>Candidatus Marithioploca</taxon>
    </lineage>
</organism>
<reference evidence="1" key="1">
    <citation type="submission" date="2023-06" db="EMBL/GenBank/DDBJ databases">
        <title>Uncultivated large filamentous bacteria from sulfidic sediments reveal new species and different genomic features in energy metabolism and defense.</title>
        <authorList>
            <person name="Fonseca A."/>
        </authorList>
    </citation>
    <scope>NUCLEOTIDE SEQUENCE</scope>
    <source>
        <strain evidence="1">HSG4</strain>
    </source>
</reference>